<proteinExistence type="predicted"/>
<evidence type="ECO:0000256" key="3">
    <source>
        <dbReference type="ARBA" id="ARBA00022723"/>
    </source>
</evidence>
<evidence type="ECO:0000256" key="5">
    <source>
        <dbReference type="ARBA" id="ARBA00022800"/>
    </source>
</evidence>
<evidence type="ECO:0000313" key="12">
    <source>
        <dbReference type="EMBL" id="AKP50876.1"/>
    </source>
</evidence>
<evidence type="ECO:0000313" key="13">
    <source>
        <dbReference type="Proteomes" id="UP000036520"/>
    </source>
</evidence>
<dbReference type="InterPro" id="IPR052915">
    <property type="entry name" value="RtcB-like"/>
</dbReference>
<feature type="binding site" evidence="10">
    <location>
        <begin position="309"/>
        <end position="310"/>
    </location>
    <ligand>
        <name>GMP</name>
        <dbReference type="ChEBI" id="CHEBI:58115"/>
    </ligand>
</feature>
<evidence type="ECO:0000256" key="8">
    <source>
        <dbReference type="ARBA" id="ARBA00047746"/>
    </source>
</evidence>
<dbReference type="PANTHER" id="PTHR43749:SF2">
    <property type="entry name" value="RNA-SPLICING LIGASE RTCB"/>
    <property type="match status" value="1"/>
</dbReference>
<feature type="binding site" evidence="11">
    <location>
        <position position="309"/>
    </location>
    <ligand>
        <name>Mn(2+)</name>
        <dbReference type="ChEBI" id="CHEBI:29035"/>
        <label>2</label>
    </ligand>
</feature>
<evidence type="ECO:0000256" key="4">
    <source>
        <dbReference type="ARBA" id="ARBA00022741"/>
    </source>
</evidence>
<dbReference type="InterPro" id="IPR036025">
    <property type="entry name" value="RtcB-like_sf"/>
</dbReference>
<dbReference type="PATRIC" id="fig|320787.5.peg.1584"/>
<evidence type="ECO:0000256" key="7">
    <source>
        <dbReference type="ARBA" id="ARBA00023211"/>
    </source>
</evidence>
<feature type="binding site" evidence="10">
    <location>
        <begin position="343"/>
        <end position="346"/>
    </location>
    <ligand>
        <name>GMP</name>
        <dbReference type="ChEBI" id="CHEBI:58115"/>
    </ligand>
</feature>
<reference evidence="12 13" key="1">
    <citation type="submission" date="2015-07" db="EMBL/GenBank/DDBJ databases">
        <authorList>
            <person name="Kim K.M."/>
        </authorList>
    </citation>
    <scope>NUCLEOTIDE SEQUENCE [LARGE SCALE GENOMIC DNA]</scope>
    <source>
        <strain evidence="12 13">KCTC 12363</strain>
    </source>
</reference>
<dbReference type="RefSeq" id="WP_205749806.1">
    <property type="nucleotide sequence ID" value="NZ_CP012040.1"/>
</dbReference>
<feature type="active site" description="GMP-histidine intermediate" evidence="9">
    <location>
        <position position="367"/>
    </location>
</feature>
<keyword evidence="6 10" id="KW-0342">GTP-binding</keyword>
<keyword evidence="4 10" id="KW-0547">Nucleotide-binding</keyword>
<dbReference type="STRING" id="320787.CA2015_1436"/>
<dbReference type="KEGG" id="camu:CA2015_1436"/>
<keyword evidence="5" id="KW-0692">RNA repair</keyword>
<dbReference type="GO" id="GO:0042245">
    <property type="term" value="P:RNA repair"/>
    <property type="evidence" value="ECO:0007669"/>
    <property type="project" value="UniProtKB-KW"/>
</dbReference>
<dbReference type="GO" id="GO:0005525">
    <property type="term" value="F:GTP binding"/>
    <property type="evidence" value="ECO:0007669"/>
    <property type="project" value="UniProtKB-KW"/>
</dbReference>
<comment type="cofactor">
    <cofactor evidence="11">
        <name>Mn(2+)</name>
        <dbReference type="ChEBI" id="CHEBI:29035"/>
    </cofactor>
    <text evidence="11">Binds 2 manganese ions per subunit.</text>
</comment>
<feature type="binding site" evidence="11">
    <location>
        <position position="225"/>
    </location>
    <ligand>
        <name>Mn(2+)</name>
        <dbReference type="ChEBI" id="CHEBI:29035"/>
        <label>2</label>
    </ligand>
</feature>
<feature type="binding site" evidence="10">
    <location>
        <begin position="367"/>
        <end position="370"/>
    </location>
    <ligand>
        <name>GMP</name>
        <dbReference type="ChEBI" id="CHEBI:58115"/>
    </ligand>
</feature>
<keyword evidence="13" id="KW-1185">Reference proteome</keyword>
<accession>A0A0H4P8R3</accession>
<evidence type="ECO:0000256" key="11">
    <source>
        <dbReference type="PIRSR" id="PIRSR601233-3"/>
    </source>
</evidence>
<evidence type="ECO:0000256" key="2">
    <source>
        <dbReference type="ARBA" id="ARBA00022598"/>
    </source>
</evidence>
<dbReference type="PANTHER" id="PTHR43749">
    <property type="entry name" value="RNA-SPLICING LIGASE RTCB"/>
    <property type="match status" value="1"/>
</dbReference>
<gene>
    <name evidence="12" type="ORF">CA2015_1436</name>
</gene>
<comment type="catalytic activity">
    <reaction evidence="8">
        <text>a 3'-end 3'-phospho-ribonucleotide-RNA + a 5'-end dephospho-ribonucleoside-RNA + GTP = a ribonucleotidyl-ribonucleotide-RNA + GMP + diphosphate</text>
        <dbReference type="Rhea" id="RHEA:68076"/>
        <dbReference type="Rhea" id="RHEA-COMP:10463"/>
        <dbReference type="Rhea" id="RHEA-COMP:13936"/>
        <dbReference type="Rhea" id="RHEA-COMP:17355"/>
        <dbReference type="ChEBI" id="CHEBI:33019"/>
        <dbReference type="ChEBI" id="CHEBI:37565"/>
        <dbReference type="ChEBI" id="CHEBI:58115"/>
        <dbReference type="ChEBI" id="CHEBI:83062"/>
        <dbReference type="ChEBI" id="CHEBI:138284"/>
        <dbReference type="ChEBI" id="CHEBI:173118"/>
        <dbReference type="EC" id="6.5.1.8"/>
    </reaction>
</comment>
<evidence type="ECO:0000256" key="9">
    <source>
        <dbReference type="PIRSR" id="PIRSR601233-1"/>
    </source>
</evidence>
<feature type="binding site" evidence="11">
    <location>
        <position position="207"/>
    </location>
    <ligand>
        <name>Mn(2+)</name>
        <dbReference type="ChEBI" id="CHEBI:29035"/>
        <label>1</label>
    </ligand>
</feature>
<evidence type="ECO:0000256" key="1">
    <source>
        <dbReference type="ARBA" id="ARBA00012726"/>
    </source>
</evidence>
<dbReference type="GO" id="GO:0006281">
    <property type="term" value="P:DNA repair"/>
    <property type="evidence" value="ECO:0007669"/>
    <property type="project" value="TreeGrafter"/>
</dbReference>
<dbReference type="EC" id="6.5.1.8" evidence="1"/>
<dbReference type="InterPro" id="IPR001233">
    <property type="entry name" value="RtcB"/>
</dbReference>
<dbReference type="GO" id="GO:0003909">
    <property type="term" value="F:DNA ligase activity"/>
    <property type="evidence" value="ECO:0007669"/>
    <property type="project" value="TreeGrafter"/>
</dbReference>
<name>A0A0H4P8R3_9BACT</name>
<dbReference type="GO" id="GO:0006396">
    <property type="term" value="P:RNA processing"/>
    <property type="evidence" value="ECO:0007669"/>
    <property type="project" value="InterPro"/>
</dbReference>
<dbReference type="EMBL" id="CP012040">
    <property type="protein sequence ID" value="AKP50876.1"/>
    <property type="molecule type" value="Genomic_DNA"/>
</dbReference>
<dbReference type="Gene3D" id="3.90.1860.10">
    <property type="entry name" value="tRNA-splicing ligase RtcB"/>
    <property type="match status" value="1"/>
</dbReference>
<evidence type="ECO:0000256" key="10">
    <source>
        <dbReference type="PIRSR" id="PIRSR601233-2"/>
    </source>
</evidence>
<keyword evidence="3 11" id="KW-0479">Metal-binding</keyword>
<dbReference type="AlphaFoldDB" id="A0A0H4P8R3"/>
<dbReference type="Proteomes" id="UP000036520">
    <property type="component" value="Chromosome"/>
</dbReference>
<dbReference type="GO" id="GO:0030145">
    <property type="term" value="F:manganese ion binding"/>
    <property type="evidence" value="ECO:0007669"/>
    <property type="project" value="TreeGrafter"/>
</dbReference>
<keyword evidence="2 12" id="KW-0436">Ligase</keyword>
<sequence length="468" mass="52095">MSDRININGNTLIKLGFKPKKWFSTAIDHINETQMSEKDMMIYLEQFKAEPMIKLHTEVIPFAINIKAENELEERNIQTVIESMKAVMKTPTVVAGSIMPDACPTGAIGTIPVGAVVVTKNAIHPGMHSADICCSVMLSDFGEVDPKELMDAAHASTHFGGGGRERNEQYRFPESMLKAFEGNKLLNDKHLIQVARKHLGTQGDGNHFLFIGKSKKTGNTMMVTHHGSRGVGAKLYGKAMKIAERFRNEISKETLKQNAWIPFETEDGQEYWNALQIIREWTKQNHICIHDATAQKVGATIKNRYWNEHNFVFKEGDLFYHAKGATPLDDKFMPDITGPRLIPLNMAEPVLIVEGTSAENNLGFAPHGAGRNLSRTAHKRNKGDTPISAIFAEETEGLDVRFFSNEIDISELPSAYKNAESVRSQMGEYGLGTVIDEVIPYGSIMAGNWNKNAPWKVKARIKRAGNGK</sequence>
<evidence type="ECO:0000256" key="6">
    <source>
        <dbReference type="ARBA" id="ARBA00023134"/>
    </source>
</evidence>
<organism evidence="12 13">
    <name type="scientific">Cyclobacterium amurskyense</name>
    <dbReference type="NCBI Taxonomy" id="320787"/>
    <lineage>
        <taxon>Bacteria</taxon>
        <taxon>Pseudomonadati</taxon>
        <taxon>Bacteroidota</taxon>
        <taxon>Cytophagia</taxon>
        <taxon>Cytophagales</taxon>
        <taxon>Cyclobacteriaceae</taxon>
        <taxon>Cyclobacterium</taxon>
    </lineage>
</organism>
<dbReference type="SUPFAM" id="SSF103365">
    <property type="entry name" value="Hypothetical protein PH1602"/>
    <property type="match status" value="1"/>
</dbReference>
<dbReference type="Pfam" id="PF01139">
    <property type="entry name" value="RtcB"/>
    <property type="match status" value="1"/>
</dbReference>
<dbReference type="GO" id="GO:0170057">
    <property type="term" value="F:RNA ligase (GTP) activity"/>
    <property type="evidence" value="ECO:0007669"/>
    <property type="project" value="UniProtKB-EC"/>
</dbReference>
<protein>
    <recommendedName>
        <fullName evidence="1">3'-phosphate/5'-hydroxy nucleic acid ligase</fullName>
        <ecNumber evidence="1">6.5.1.8</ecNumber>
    </recommendedName>
</protein>
<keyword evidence="7 11" id="KW-0464">Manganese</keyword>